<reference evidence="2 3" key="1">
    <citation type="submission" date="2018-07" db="EMBL/GenBank/DDBJ databases">
        <title>Dyella tabacisoli L4-6T, whole genome shotgun sequence.</title>
        <authorList>
            <person name="Zhou X.-K."/>
            <person name="Li W.-J."/>
            <person name="Duan Y.-Q."/>
        </authorList>
    </citation>
    <scope>NUCLEOTIDE SEQUENCE [LARGE SCALE GENOMIC DNA]</scope>
    <source>
        <strain evidence="2 3">L4-6</strain>
    </source>
</reference>
<proteinExistence type="predicted"/>
<protein>
    <submittedName>
        <fullName evidence="2">Uncharacterized protein</fullName>
    </submittedName>
</protein>
<accession>A0A369ULV8</accession>
<keyword evidence="1" id="KW-1133">Transmembrane helix</keyword>
<evidence type="ECO:0000313" key="2">
    <source>
        <dbReference type="EMBL" id="RDD81742.1"/>
    </source>
</evidence>
<dbReference type="EMBL" id="QQAH01000009">
    <property type="protein sequence ID" value="RDD81742.1"/>
    <property type="molecule type" value="Genomic_DNA"/>
</dbReference>
<keyword evidence="1" id="KW-0472">Membrane</keyword>
<dbReference type="Proteomes" id="UP000253782">
    <property type="component" value="Unassembled WGS sequence"/>
</dbReference>
<sequence>MHQAIVGLYIASLTVFVTCWLVGILSILRMQSTIRVSRESKPTLRELFGDEDTRHPARADARRFLGAMLFGALRWCAALAAGLGADILH</sequence>
<organism evidence="2 3">
    <name type="scientific">Dyella tabacisoli</name>
    <dbReference type="NCBI Taxonomy" id="2282381"/>
    <lineage>
        <taxon>Bacteria</taxon>
        <taxon>Pseudomonadati</taxon>
        <taxon>Pseudomonadota</taxon>
        <taxon>Gammaproteobacteria</taxon>
        <taxon>Lysobacterales</taxon>
        <taxon>Rhodanobacteraceae</taxon>
        <taxon>Dyella</taxon>
    </lineage>
</organism>
<name>A0A369ULV8_9GAMM</name>
<feature type="transmembrane region" description="Helical" evidence="1">
    <location>
        <begin position="64"/>
        <end position="85"/>
    </location>
</feature>
<evidence type="ECO:0000256" key="1">
    <source>
        <dbReference type="SAM" id="Phobius"/>
    </source>
</evidence>
<dbReference type="AlphaFoldDB" id="A0A369ULV8"/>
<gene>
    <name evidence="2" type="ORF">DVJ77_11340</name>
</gene>
<evidence type="ECO:0000313" key="3">
    <source>
        <dbReference type="Proteomes" id="UP000253782"/>
    </source>
</evidence>
<comment type="caution">
    <text evidence="2">The sequence shown here is derived from an EMBL/GenBank/DDBJ whole genome shotgun (WGS) entry which is preliminary data.</text>
</comment>
<keyword evidence="3" id="KW-1185">Reference proteome</keyword>
<keyword evidence="1" id="KW-0812">Transmembrane</keyword>
<feature type="transmembrane region" description="Helical" evidence="1">
    <location>
        <begin position="6"/>
        <end position="28"/>
    </location>
</feature>